<comment type="caution">
    <text evidence="2">The sequence shown here is derived from an EMBL/GenBank/DDBJ whole genome shotgun (WGS) entry which is preliminary data.</text>
</comment>
<keyword evidence="3" id="KW-1185">Reference proteome</keyword>
<dbReference type="Gene3D" id="1.20.120.520">
    <property type="entry name" value="nmb1532 protein domain like"/>
    <property type="match status" value="1"/>
</dbReference>
<proteinExistence type="predicted"/>
<gene>
    <name evidence="2" type="ORF">DD559_03575</name>
</gene>
<dbReference type="InterPro" id="IPR012312">
    <property type="entry name" value="Hemerythrin-like"/>
</dbReference>
<evidence type="ECO:0000313" key="3">
    <source>
        <dbReference type="Proteomes" id="UP000245890"/>
    </source>
</evidence>
<accession>A0A2U0SAX8</accession>
<dbReference type="AlphaFoldDB" id="A0A2U0SAX8"/>
<dbReference type="Proteomes" id="UP000245890">
    <property type="component" value="Unassembled WGS sequence"/>
</dbReference>
<feature type="domain" description="Hemerythrin-like" evidence="1">
    <location>
        <begin position="8"/>
        <end position="134"/>
    </location>
</feature>
<evidence type="ECO:0000259" key="1">
    <source>
        <dbReference type="Pfam" id="PF01814"/>
    </source>
</evidence>
<dbReference type="OrthoDB" id="7558171at2"/>
<sequence>MAMMANTTIADLRRDHETIDILARRLSGLIETTAEPEKLSLALDHLLHAVADHLDREDATIYTLALSAQPGISRGKVDQVRDEFERLKCNWKEYLVHWTTEQIAADRDGFVQATRAMMPRLRGRVQLEDSLLVAVALQTEPSTPSYH</sequence>
<protein>
    <submittedName>
        <fullName evidence="2">Hemerythrin HHE cation-binding protein</fullName>
    </submittedName>
</protein>
<organism evidence="2 3">
    <name type="scientific">Sphingomonas pokkalii</name>
    <dbReference type="NCBI Taxonomy" id="2175090"/>
    <lineage>
        <taxon>Bacteria</taxon>
        <taxon>Pseudomonadati</taxon>
        <taxon>Pseudomonadota</taxon>
        <taxon>Alphaproteobacteria</taxon>
        <taxon>Sphingomonadales</taxon>
        <taxon>Sphingomonadaceae</taxon>
        <taxon>Sphingomonas</taxon>
    </lineage>
</organism>
<name>A0A2U0SAX8_9SPHN</name>
<reference evidence="2 3" key="1">
    <citation type="submission" date="2018-05" db="EMBL/GenBank/DDBJ databases">
        <title>Description of Sphingomonas pokkalii sp nov, isolated from the rhizosphere of saline tolerant pokkali rice and its draft genome analysis.</title>
        <authorList>
            <person name="Menon R."/>
            <person name="Kumari S."/>
            <person name="Rameshkumar N."/>
        </authorList>
    </citation>
    <scope>NUCLEOTIDE SEQUENCE [LARGE SCALE GENOMIC DNA]</scope>
    <source>
        <strain evidence="2 3">L3B27</strain>
    </source>
</reference>
<dbReference type="EMBL" id="QENQ01000001">
    <property type="protein sequence ID" value="PVX28532.1"/>
    <property type="molecule type" value="Genomic_DNA"/>
</dbReference>
<dbReference type="Pfam" id="PF01814">
    <property type="entry name" value="Hemerythrin"/>
    <property type="match status" value="1"/>
</dbReference>
<evidence type="ECO:0000313" key="2">
    <source>
        <dbReference type="EMBL" id="PVX28532.1"/>
    </source>
</evidence>